<evidence type="ECO:0000313" key="3">
    <source>
        <dbReference type="EMBL" id="CAA0810145.1"/>
    </source>
</evidence>
<dbReference type="OrthoDB" id="897871at2759"/>
<gene>
    <name evidence="3" type="ORF">SHERM_11964</name>
</gene>
<dbReference type="AlphaFoldDB" id="A0A9N7MNJ3"/>
<organism evidence="3 4">
    <name type="scientific">Striga hermonthica</name>
    <name type="common">Purple witchweed</name>
    <name type="synonym">Buchnera hermonthica</name>
    <dbReference type="NCBI Taxonomy" id="68872"/>
    <lineage>
        <taxon>Eukaryota</taxon>
        <taxon>Viridiplantae</taxon>
        <taxon>Streptophyta</taxon>
        <taxon>Embryophyta</taxon>
        <taxon>Tracheophyta</taxon>
        <taxon>Spermatophyta</taxon>
        <taxon>Magnoliopsida</taxon>
        <taxon>eudicotyledons</taxon>
        <taxon>Gunneridae</taxon>
        <taxon>Pentapetalae</taxon>
        <taxon>asterids</taxon>
        <taxon>lamiids</taxon>
        <taxon>Lamiales</taxon>
        <taxon>Orobanchaceae</taxon>
        <taxon>Buchnereae</taxon>
        <taxon>Striga</taxon>
    </lineage>
</organism>
<name>A0A9N7MNJ3_STRHE</name>
<dbReference type="InterPro" id="IPR022617">
    <property type="entry name" value="Rad60/SUMO-like_dom"/>
</dbReference>
<keyword evidence="4" id="KW-1185">Reference proteome</keyword>
<proteinExistence type="predicted"/>
<feature type="region of interest" description="Disordered" evidence="1">
    <location>
        <begin position="1"/>
        <end position="23"/>
    </location>
</feature>
<dbReference type="EMBL" id="CACSLK010005194">
    <property type="protein sequence ID" value="CAA0810145.1"/>
    <property type="molecule type" value="Genomic_DNA"/>
</dbReference>
<feature type="domain" description="Ubiquitin-like" evidence="2">
    <location>
        <begin position="32"/>
        <end position="66"/>
    </location>
</feature>
<dbReference type="InterPro" id="IPR029071">
    <property type="entry name" value="Ubiquitin-like_domsf"/>
</dbReference>
<evidence type="ECO:0000256" key="1">
    <source>
        <dbReference type="SAM" id="MobiDB-lite"/>
    </source>
</evidence>
<dbReference type="SUPFAM" id="SSF54236">
    <property type="entry name" value="Ubiquitin-like"/>
    <property type="match status" value="1"/>
</dbReference>
<comment type="caution">
    <text evidence="3">The sequence shown here is derived from an EMBL/GenBank/DDBJ whole genome shotgun (WGS) entry which is preliminary data.</text>
</comment>
<evidence type="ECO:0000313" key="4">
    <source>
        <dbReference type="Proteomes" id="UP001153555"/>
    </source>
</evidence>
<dbReference type="Pfam" id="PF11976">
    <property type="entry name" value="Rad60-SLD"/>
    <property type="match status" value="1"/>
</dbReference>
<dbReference type="InterPro" id="IPR000626">
    <property type="entry name" value="Ubiquitin-like_dom"/>
</dbReference>
<reference evidence="3" key="1">
    <citation type="submission" date="2019-12" db="EMBL/GenBank/DDBJ databases">
        <authorList>
            <person name="Scholes J."/>
        </authorList>
    </citation>
    <scope>NUCLEOTIDE SEQUENCE</scope>
</reference>
<dbReference type="Gene3D" id="3.10.20.90">
    <property type="entry name" value="Phosphatidylinositol 3-kinase Catalytic Subunit, Chain A, domain 1"/>
    <property type="match status" value="1"/>
</dbReference>
<accession>A0A9N7MNJ3</accession>
<sequence length="81" mass="8615">MASAAQSGKGGHSRKTPSNSNPLKVNIYFKSQFLFEGKRVTAATTPSQLGIEDNDEIEVMMHGSGGGFCSPIDALNHYIGN</sequence>
<protein>
    <submittedName>
        <fullName evidence="3">Small ubiquitin-related modifier 2</fullName>
    </submittedName>
</protein>
<evidence type="ECO:0000259" key="2">
    <source>
        <dbReference type="PROSITE" id="PS50053"/>
    </source>
</evidence>
<dbReference type="Proteomes" id="UP001153555">
    <property type="component" value="Unassembled WGS sequence"/>
</dbReference>
<dbReference type="PROSITE" id="PS50053">
    <property type="entry name" value="UBIQUITIN_2"/>
    <property type="match status" value="1"/>
</dbReference>